<dbReference type="GO" id="GO:0016810">
    <property type="term" value="F:hydrolase activity, acting on carbon-nitrogen (but not peptide) bonds"/>
    <property type="evidence" value="ECO:0007669"/>
    <property type="project" value="InterPro"/>
</dbReference>
<sequence length="321" mass="36605">MRRRWAPLLVFALMVVISYGTFQNPFSQDFFSTIKETSVPVAKPSEDELWKEIEQKAKDYEEAAQNATIDKVWKKMPGLNGIKVDVEKSYENMKEKGTFNPSLLSMKQTHPEVSISDLPAAPIYRGHPDKAMVALNINVSWGEEYIPKMLNILKDQDVKATFFIEGKWANRHSDLVKMIQEQGHVIGNHAYNHPDMSRLQAEQIQKQIVQTNDILKAITGKKPTLFAPPSGSFSDEVVKVVDEHRMETILWSVDTIDWKKPSKDVLLQRVIPKLHNGAFILMHPTQSATSALNDLILKIKEKEYKIGTVNNLLNEKRLLTN</sequence>
<dbReference type="RefSeq" id="WP_160846780.1">
    <property type="nucleotide sequence ID" value="NZ_WMEQ01000003.1"/>
</dbReference>
<dbReference type="OrthoDB" id="9806342at2"/>
<evidence type="ECO:0000313" key="3">
    <source>
        <dbReference type="Proteomes" id="UP000468638"/>
    </source>
</evidence>
<feature type="domain" description="NodB homology" evidence="1">
    <location>
        <begin position="131"/>
        <end position="307"/>
    </location>
</feature>
<dbReference type="InterPro" id="IPR014228">
    <property type="entry name" value="Spore_polysacc_deacetyl_YlxY"/>
</dbReference>
<dbReference type="SUPFAM" id="SSF88713">
    <property type="entry name" value="Glycoside hydrolase/deacetylase"/>
    <property type="match status" value="1"/>
</dbReference>
<dbReference type="PROSITE" id="PS51677">
    <property type="entry name" value="NODB"/>
    <property type="match status" value="1"/>
</dbReference>
<dbReference type="InterPro" id="IPR011330">
    <property type="entry name" value="Glyco_hydro/deAcase_b/a-brl"/>
</dbReference>
<proteinExistence type="predicted"/>
<dbReference type="Proteomes" id="UP000468638">
    <property type="component" value="Unassembled WGS sequence"/>
</dbReference>
<accession>A0A6I4ZZB7</accession>
<name>A0A6I4ZZB7_9BACI</name>
<dbReference type="NCBIfam" id="TIGR02873">
    <property type="entry name" value="spore_ylxY"/>
    <property type="match status" value="1"/>
</dbReference>
<comment type="caution">
    <text evidence="2">The sequence shown here is derived from an EMBL/GenBank/DDBJ whole genome shotgun (WGS) entry which is preliminary data.</text>
</comment>
<dbReference type="EMBL" id="WMEQ01000003">
    <property type="protein sequence ID" value="MYL33192.1"/>
    <property type="molecule type" value="Genomic_DNA"/>
</dbReference>
<evidence type="ECO:0000313" key="2">
    <source>
        <dbReference type="EMBL" id="MYL33192.1"/>
    </source>
</evidence>
<organism evidence="2 3">
    <name type="scientific">Pontibacillus yanchengensis</name>
    <dbReference type="NCBI Taxonomy" id="462910"/>
    <lineage>
        <taxon>Bacteria</taxon>
        <taxon>Bacillati</taxon>
        <taxon>Bacillota</taxon>
        <taxon>Bacilli</taxon>
        <taxon>Bacillales</taxon>
        <taxon>Bacillaceae</taxon>
        <taxon>Pontibacillus</taxon>
    </lineage>
</organism>
<dbReference type="CDD" id="cd10950">
    <property type="entry name" value="CE4_BsYlxY_like"/>
    <property type="match status" value="1"/>
</dbReference>
<protein>
    <submittedName>
        <fullName evidence="2">Polysaccharide deacetylase family protein</fullName>
    </submittedName>
</protein>
<dbReference type="InterPro" id="IPR050248">
    <property type="entry name" value="Polysacc_deacetylase_ArnD"/>
</dbReference>
<dbReference type="Gene3D" id="3.20.20.370">
    <property type="entry name" value="Glycoside hydrolase/deacetylase"/>
    <property type="match status" value="1"/>
</dbReference>
<gene>
    <name evidence="2" type="ORF">GLW05_06215</name>
</gene>
<reference evidence="2 3" key="1">
    <citation type="submission" date="2019-11" db="EMBL/GenBank/DDBJ databases">
        <title>Genome sequences of 17 halophilic strains isolated from different environments.</title>
        <authorList>
            <person name="Furrow R.E."/>
        </authorList>
    </citation>
    <scope>NUCLEOTIDE SEQUENCE [LARGE SCALE GENOMIC DNA]</scope>
    <source>
        <strain evidence="2 3">22514_16_FS</strain>
    </source>
</reference>
<dbReference type="PANTHER" id="PTHR10587:SF80">
    <property type="entry name" value="CHITOOLIGOSACCHARIDE DEACETYLASE"/>
    <property type="match status" value="1"/>
</dbReference>
<dbReference type="InterPro" id="IPR002509">
    <property type="entry name" value="NODB_dom"/>
</dbReference>
<dbReference type="Pfam" id="PF01522">
    <property type="entry name" value="Polysacc_deac_1"/>
    <property type="match status" value="1"/>
</dbReference>
<dbReference type="GO" id="GO:0016020">
    <property type="term" value="C:membrane"/>
    <property type="evidence" value="ECO:0007669"/>
    <property type="project" value="TreeGrafter"/>
</dbReference>
<dbReference type="GO" id="GO:0005975">
    <property type="term" value="P:carbohydrate metabolic process"/>
    <property type="evidence" value="ECO:0007669"/>
    <property type="project" value="InterPro"/>
</dbReference>
<dbReference type="PANTHER" id="PTHR10587">
    <property type="entry name" value="GLYCOSYL TRANSFERASE-RELATED"/>
    <property type="match status" value="1"/>
</dbReference>
<evidence type="ECO:0000259" key="1">
    <source>
        <dbReference type="PROSITE" id="PS51677"/>
    </source>
</evidence>
<dbReference type="AlphaFoldDB" id="A0A6I4ZZB7"/>